<name>A0A9N9RSU6_9DIPT</name>
<proteinExistence type="predicted"/>
<dbReference type="OrthoDB" id="7784375at2759"/>
<evidence type="ECO:0000313" key="1">
    <source>
        <dbReference type="EMBL" id="CAG9801852.1"/>
    </source>
</evidence>
<keyword evidence="2" id="KW-1185">Reference proteome</keyword>
<evidence type="ECO:0000313" key="2">
    <source>
        <dbReference type="Proteomes" id="UP001153620"/>
    </source>
</evidence>
<dbReference type="AlphaFoldDB" id="A0A9N9RSU6"/>
<protein>
    <submittedName>
        <fullName evidence="1">Uncharacterized protein</fullName>
    </submittedName>
</protein>
<organism evidence="1 2">
    <name type="scientific">Chironomus riparius</name>
    <dbReference type="NCBI Taxonomy" id="315576"/>
    <lineage>
        <taxon>Eukaryota</taxon>
        <taxon>Metazoa</taxon>
        <taxon>Ecdysozoa</taxon>
        <taxon>Arthropoda</taxon>
        <taxon>Hexapoda</taxon>
        <taxon>Insecta</taxon>
        <taxon>Pterygota</taxon>
        <taxon>Neoptera</taxon>
        <taxon>Endopterygota</taxon>
        <taxon>Diptera</taxon>
        <taxon>Nematocera</taxon>
        <taxon>Chironomoidea</taxon>
        <taxon>Chironomidae</taxon>
        <taxon>Chironominae</taxon>
        <taxon>Chironomus</taxon>
    </lineage>
</organism>
<gene>
    <name evidence="1" type="ORF">CHIRRI_LOCUS4772</name>
</gene>
<reference evidence="1" key="1">
    <citation type="submission" date="2022-01" db="EMBL/GenBank/DDBJ databases">
        <authorList>
            <person name="King R."/>
        </authorList>
    </citation>
    <scope>NUCLEOTIDE SEQUENCE</scope>
</reference>
<sequence length="84" mass="9387">MCKTPCGDLRCALYGGPVIHEGVCNPTIIKTEVKYMECCNTDVVRQVNNIITGPMHIRVMNFCPQKLTECQAGYFDPPQCSITF</sequence>
<accession>A0A9N9RSU6</accession>
<dbReference type="EMBL" id="OU895878">
    <property type="protein sequence ID" value="CAG9801852.1"/>
    <property type="molecule type" value="Genomic_DNA"/>
</dbReference>
<reference evidence="1" key="2">
    <citation type="submission" date="2022-10" db="EMBL/GenBank/DDBJ databases">
        <authorList>
            <consortium name="ENA_rothamsted_submissions"/>
            <consortium name="culmorum"/>
            <person name="King R."/>
        </authorList>
    </citation>
    <scope>NUCLEOTIDE SEQUENCE</scope>
</reference>
<dbReference type="Proteomes" id="UP001153620">
    <property type="component" value="Chromosome 2"/>
</dbReference>